<evidence type="ECO:0000259" key="2">
    <source>
        <dbReference type="Pfam" id="PF08241"/>
    </source>
</evidence>
<organism evidence="3 4">
    <name type="scientific">Actinacidiphila rubida</name>
    <dbReference type="NCBI Taxonomy" id="310780"/>
    <lineage>
        <taxon>Bacteria</taxon>
        <taxon>Bacillati</taxon>
        <taxon>Actinomycetota</taxon>
        <taxon>Actinomycetes</taxon>
        <taxon>Kitasatosporales</taxon>
        <taxon>Streptomycetaceae</taxon>
        <taxon>Actinacidiphila</taxon>
    </lineage>
</organism>
<name>A0A1H8HGK3_9ACTN</name>
<feature type="compositionally biased region" description="Basic and acidic residues" evidence="1">
    <location>
        <begin position="253"/>
        <end position="263"/>
    </location>
</feature>
<protein>
    <submittedName>
        <fullName evidence="3">Methyltransferase domain-containing protein</fullName>
    </submittedName>
</protein>
<sequence length="313" mass="33398">MAYENPLAYVLGLEGLALIRSFTGTYDRAYVDARLDEIRSLVGGAEYARLADGIDVESLSPVDGYRVWSETYDGPNTAFDADTPLICEILDGLPPGPALDAACGTGRMAALLADRGHRVTGVDGSADMLARAQERVPEGEFRLGELTRLPLADDAVDVVVCALALSHLPDLRPVFAEFARVLRPGGHLVTSDLHAEAVMRGSLPRLRLPDGTPGRIASYAHPTGDYLRAALAVGLQVRRCEEPPAAPPPAPRAEGEPDGRGGPEVRAGVPTPRPADPGPWEVWPWSLGDLVPEAARVANSGIPVEIIWHFQLS</sequence>
<dbReference type="STRING" id="310780.SAMN05216267_1006206"/>
<dbReference type="OrthoDB" id="9805171at2"/>
<dbReference type="AlphaFoldDB" id="A0A1H8HGK3"/>
<reference evidence="3 4" key="1">
    <citation type="submission" date="2016-10" db="EMBL/GenBank/DDBJ databases">
        <authorList>
            <person name="de Groot N.N."/>
        </authorList>
    </citation>
    <scope>NUCLEOTIDE SEQUENCE [LARGE SCALE GENOMIC DNA]</scope>
    <source>
        <strain evidence="3 4">CGMCC 4.2026</strain>
    </source>
</reference>
<dbReference type="InterPro" id="IPR013216">
    <property type="entry name" value="Methyltransf_11"/>
</dbReference>
<dbReference type="PANTHER" id="PTHR42912:SF93">
    <property type="entry name" value="N6-ADENOSINE-METHYLTRANSFERASE TMT1A"/>
    <property type="match status" value="1"/>
</dbReference>
<dbReference type="CDD" id="cd02440">
    <property type="entry name" value="AdoMet_MTases"/>
    <property type="match status" value="1"/>
</dbReference>
<dbReference type="InterPro" id="IPR029063">
    <property type="entry name" value="SAM-dependent_MTases_sf"/>
</dbReference>
<keyword evidence="3" id="KW-0808">Transferase</keyword>
<dbReference type="PANTHER" id="PTHR42912">
    <property type="entry name" value="METHYLTRANSFERASE"/>
    <property type="match status" value="1"/>
</dbReference>
<dbReference type="SUPFAM" id="SSF53335">
    <property type="entry name" value="S-adenosyl-L-methionine-dependent methyltransferases"/>
    <property type="match status" value="1"/>
</dbReference>
<proteinExistence type="predicted"/>
<evidence type="ECO:0000313" key="3">
    <source>
        <dbReference type="EMBL" id="SEN54688.1"/>
    </source>
</evidence>
<dbReference type="Pfam" id="PF08241">
    <property type="entry name" value="Methyltransf_11"/>
    <property type="match status" value="1"/>
</dbReference>
<dbReference type="GO" id="GO:0032259">
    <property type="term" value="P:methylation"/>
    <property type="evidence" value="ECO:0007669"/>
    <property type="project" value="UniProtKB-KW"/>
</dbReference>
<dbReference type="EMBL" id="FODD01000006">
    <property type="protein sequence ID" value="SEN54688.1"/>
    <property type="molecule type" value="Genomic_DNA"/>
</dbReference>
<evidence type="ECO:0000256" key="1">
    <source>
        <dbReference type="SAM" id="MobiDB-lite"/>
    </source>
</evidence>
<accession>A0A1H8HGK3</accession>
<dbReference type="Proteomes" id="UP000181951">
    <property type="component" value="Unassembled WGS sequence"/>
</dbReference>
<dbReference type="GO" id="GO:0008757">
    <property type="term" value="F:S-adenosylmethionine-dependent methyltransferase activity"/>
    <property type="evidence" value="ECO:0007669"/>
    <property type="project" value="InterPro"/>
</dbReference>
<dbReference type="Gene3D" id="3.40.50.150">
    <property type="entry name" value="Vaccinia Virus protein VP39"/>
    <property type="match status" value="1"/>
</dbReference>
<dbReference type="RefSeq" id="WP_075016520.1">
    <property type="nucleotide sequence ID" value="NZ_FODD01000006.1"/>
</dbReference>
<evidence type="ECO:0000313" key="4">
    <source>
        <dbReference type="Proteomes" id="UP000181951"/>
    </source>
</evidence>
<dbReference type="InterPro" id="IPR050508">
    <property type="entry name" value="Methyltransf_Superfamily"/>
</dbReference>
<feature type="region of interest" description="Disordered" evidence="1">
    <location>
        <begin position="241"/>
        <end position="280"/>
    </location>
</feature>
<keyword evidence="4" id="KW-1185">Reference proteome</keyword>
<feature type="domain" description="Methyltransferase type 11" evidence="2">
    <location>
        <begin position="99"/>
        <end position="189"/>
    </location>
</feature>
<keyword evidence="3" id="KW-0489">Methyltransferase</keyword>
<gene>
    <name evidence="3" type="ORF">SAMN05216267_1006206</name>
</gene>